<reference evidence="1 2" key="2">
    <citation type="journal article" date="2017" name="Front. Plant Sci.">
        <title>Gene Classification and Mining of Molecular Markers Useful in Red Clover (Trifolium pratense) Breeding.</title>
        <authorList>
            <person name="Istvanek J."/>
            <person name="Dluhosova J."/>
            <person name="Dluhos P."/>
            <person name="Patkova L."/>
            <person name="Nedelnik J."/>
            <person name="Repkova J."/>
        </authorList>
    </citation>
    <scope>NUCLEOTIDE SEQUENCE [LARGE SCALE GENOMIC DNA]</scope>
    <source>
        <strain evidence="2">cv. Tatra</strain>
        <tissue evidence="1">Young leaves</tissue>
    </source>
</reference>
<comment type="caution">
    <text evidence="1">The sequence shown here is derived from an EMBL/GenBank/DDBJ whole genome shotgun (WGS) entry which is preliminary data.</text>
</comment>
<name>A0A2K3KI48_TRIPR</name>
<organism evidence="1 2">
    <name type="scientific">Trifolium pratense</name>
    <name type="common">Red clover</name>
    <dbReference type="NCBI Taxonomy" id="57577"/>
    <lineage>
        <taxon>Eukaryota</taxon>
        <taxon>Viridiplantae</taxon>
        <taxon>Streptophyta</taxon>
        <taxon>Embryophyta</taxon>
        <taxon>Tracheophyta</taxon>
        <taxon>Spermatophyta</taxon>
        <taxon>Magnoliopsida</taxon>
        <taxon>eudicotyledons</taxon>
        <taxon>Gunneridae</taxon>
        <taxon>Pentapetalae</taxon>
        <taxon>rosids</taxon>
        <taxon>fabids</taxon>
        <taxon>Fabales</taxon>
        <taxon>Fabaceae</taxon>
        <taxon>Papilionoideae</taxon>
        <taxon>50 kb inversion clade</taxon>
        <taxon>NPAAA clade</taxon>
        <taxon>Hologalegina</taxon>
        <taxon>IRL clade</taxon>
        <taxon>Trifolieae</taxon>
        <taxon>Trifolium</taxon>
    </lineage>
</organism>
<proteinExistence type="predicted"/>
<evidence type="ECO:0000313" key="2">
    <source>
        <dbReference type="Proteomes" id="UP000236291"/>
    </source>
</evidence>
<dbReference type="EMBL" id="ASHM01097347">
    <property type="protein sequence ID" value="PNX65971.1"/>
    <property type="molecule type" value="Genomic_DNA"/>
</dbReference>
<dbReference type="AlphaFoldDB" id="A0A2K3KI48"/>
<gene>
    <name evidence="1" type="ORF">L195_g054814</name>
</gene>
<dbReference type="Proteomes" id="UP000236291">
    <property type="component" value="Unassembled WGS sequence"/>
</dbReference>
<sequence length="82" mass="9019">MLVSKGIVDGSNSGVRFDVASSTNQSNFENEESDPEVYDSTLNFLCFDFMSTHLGWPSGVGLRPCSVLLSRSQVRFPLVSKK</sequence>
<protein>
    <submittedName>
        <fullName evidence="1">Uncharacterized protein</fullName>
    </submittedName>
</protein>
<accession>A0A2K3KI48</accession>
<reference evidence="1 2" key="1">
    <citation type="journal article" date="2014" name="Am. J. Bot.">
        <title>Genome assembly and annotation for red clover (Trifolium pratense; Fabaceae).</title>
        <authorList>
            <person name="Istvanek J."/>
            <person name="Jaros M."/>
            <person name="Krenek A."/>
            <person name="Repkova J."/>
        </authorList>
    </citation>
    <scope>NUCLEOTIDE SEQUENCE [LARGE SCALE GENOMIC DNA]</scope>
    <source>
        <strain evidence="2">cv. Tatra</strain>
        <tissue evidence="1">Young leaves</tissue>
    </source>
</reference>
<evidence type="ECO:0000313" key="1">
    <source>
        <dbReference type="EMBL" id="PNX65971.1"/>
    </source>
</evidence>